<proteinExistence type="predicted"/>
<feature type="region of interest" description="Disordered" evidence="1">
    <location>
        <begin position="401"/>
        <end position="434"/>
    </location>
</feature>
<protein>
    <submittedName>
        <fullName evidence="2">Uncharacterized protein</fullName>
    </submittedName>
</protein>
<sequence>MVDDGHRFSAQAEDYGRMLGRGNLPLDQFFKEAKKPVVNVQDLNRTRKFNAEDRFQATAARDLIPVIGRPEHGFVSQGMDTSKDEGLTPLLAKETDTPIQRNFLEELPLFHPSSWYVPMTNHSFGMGYINQIRAEYEKKKHPASMEEDTALVCGLEWHSARFEAAPRLLAHQAVDRLKESGRVLLGATEEANWLRNEIESVTPIHNPNTMIQLLGEVVDPLPEVHGKGISTHEISVIRRLAPRRPMRLYPCLMKQHPVYRELEEPKKKMQETRTDPQLWMVTRNQSGKFGYVCQPLGDLEAMVTIADANRVDKQVGTDDVEATEKGNTKQIVDVTIEHDKPPLVVGQDEQETRRIQCARQKLITNRYKHKWQKQRVEVDTVMKPRELNPRDMYLPRYQAPTYLGDQAGDNAKANRKGDNADKSRRSRKQKKSGAKAVVDDDKFVEAFFNDSLITAEAGADTTVIIPEHGPFSASSRTNRAKKIQAAKYSNSQHEIEKRLEDWRSAMYNRIIAPIYESRAAVYDPEHPASV</sequence>
<dbReference type="EMBL" id="AFNH02000744">
    <property type="protein sequence ID" value="EZG57135.1"/>
    <property type="molecule type" value="Genomic_DNA"/>
</dbReference>
<dbReference type="VEuPathDB" id="CryptoDB:GNI_099220"/>
<dbReference type="AlphaFoldDB" id="A0A023B4Y1"/>
<reference evidence="2" key="1">
    <citation type="submission" date="2013-12" db="EMBL/GenBank/DDBJ databases">
        <authorList>
            <person name="Omoto C.K."/>
            <person name="Sibley D."/>
            <person name="Venepally P."/>
            <person name="Hadjithomas M."/>
            <person name="Karamycheva S."/>
            <person name="Brunk B."/>
            <person name="Roos D."/>
            <person name="Caler E."/>
            <person name="Lorenzi H."/>
        </authorList>
    </citation>
    <scope>NUCLEOTIDE SEQUENCE</scope>
</reference>
<organism evidence="2 3">
    <name type="scientific">Gregarina niphandrodes</name>
    <name type="common">Septate eugregarine</name>
    <dbReference type="NCBI Taxonomy" id="110365"/>
    <lineage>
        <taxon>Eukaryota</taxon>
        <taxon>Sar</taxon>
        <taxon>Alveolata</taxon>
        <taxon>Apicomplexa</taxon>
        <taxon>Conoidasida</taxon>
        <taxon>Gregarinasina</taxon>
        <taxon>Eugregarinorida</taxon>
        <taxon>Gregarinidae</taxon>
        <taxon>Gregarina</taxon>
    </lineage>
</organism>
<dbReference type="RefSeq" id="XP_011131094.1">
    <property type="nucleotide sequence ID" value="XM_011132792.1"/>
</dbReference>
<evidence type="ECO:0000313" key="2">
    <source>
        <dbReference type="EMBL" id="EZG57135.1"/>
    </source>
</evidence>
<evidence type="ECO:0000256" key="1">
    <source>
        <dbReference type="SAM" id="MobiDB-lite"/>
    </source>
</evidence>
<dbReference type="Proteomes" id="UP000019763">
    <property type="component" value="Unassembled WGS sequence"/>
</dbReference>
<feature type="compositionally biased region" description="Basic residues" evidence="1">
    <location>
        <begin position="424"/>
        <end position="433"/>
    </location>
</feature>
<name>A0A023B4Y1_GRENI</name>
<accession>A0A023B4Y1</accession>
<evidence type="ECO:0000313" key="3">
    <source>
        <dbReference type="Proteomes" id="UP000019763"/>
    </source>
</evidence>
<gene>
    <name evidence="2" type="ORF">GNI_099220</name>
</gene>
<keyword evidence="3" id="KW-1185">Reference proteome</keyword>
<dbReference type="GeneID" id="22913511"/>
<comment type="caution">
    <text evidence="2">The sequence shown here is derived from an EMBL/GenBank/DDBJ whole genome shotgun (WGS) entry which is preliminary data.</text>
</comment>